<dbReference type="GO" id="GO:0016874">
    <property type="term" value="F:ligase activity"/>
    <property type="evidence" value="ECO:0007669"/>
    <property type="project" value="UniProtKB-KW"/>
</dbReference>
<feature type="transmembrane region" description="Helical" evidence="6">
    <location>
        <begin position="410"/>
        <end position="428"/>
    </location>
</feature>
<evidence type="ECO:0000313" key="8">
    <source>
        <dbReference type="EMBL" id="TCO80522.1"/>
    </source>
</evidence>
<keyword evidence="3 6" id="KW-1133">Transmembrane helix</keyword>
<evidence type="ECO:0000256" key="5">
    <source>
        <dbReference type="SAM" id="MobiDB-lite"/>
    </source>
</evidence>
<reference evidence="8 9" key="1">
    <citation type="submission" date="2019-03" db="EMBL/GenBank/DDBJ databases">
        <title>Genomic Encyclopedia of Type Strains, Phase IV (KMG-IV): sequencing the most valuable type-strain genomes for metagenomic binning, comparative biology and taxonomic classification.</title>
        <authorList>
            <person name="Goeker M."/>
        </authorList>
    </citation>
    <scope>NUCLEOTIDE SEQUENCE [LARGE SCALE GENOMIC DNA]</scope>
    <source>
        <strain evidence="8 9">DSM 25287</strain>
    </source>
</reference>
<evidence type="ECO:0000256" key="4">
    <source>
        <dbReference type="ARBA" id="ARBA00023136"/>
    </source>
</evidence>
<dbReference type="Proteomes" id="UP000295765">
    <property type="component" value="Unassembled WGS sequence"/>
</dbReference>
<feature type="transmembrane region" description="Helical" evidence="6">
    <location>
        <begin position="34"/>
        <end position="52"/>
    </location>
</feature>
<feature type="transmembrane region" description="Helical" evidence="6">
    <location>
        <begin position="7"/>
        <end position="28"/>
    </location>
</feature>
<evidence type="ECO:0000256" key="3">
    <source>
        <dbReference type="ARBA" id="ARBA00022989"/>
    </source>
</evidence>
<sequence>MKPYDLVYRTVLFLFPLCPVYLGLRFSGAGLLNIQRVMLIALLLMLAADACLSRVRGRWVLHVLRVNAPIWLTLLLFLAWRLLSALASVQVDVSLKTAVSDALTALTLYFATLYYVTAPHKIARVLRTLLIAATAVAAFGLLERLLEANPIAALIPAGTTGDGFLDEALRAKVRGAYRAQSTFYNPLSLAHYLVLLLPLLLVPLQWGAARRPWLAGAALTLLVLCLWATGSRAGILLFGVAVLFGVAAGARRLLRHADVTHRLQGAVLILALVLAAGAVAFQAVRIVTGASAEEADSSQARLEQAVRGYGSIVAHPLLGIGPRMAANVAGVNLDAERVSVDNYYLSLSIESGLPATALFLLLGVLCARATLQQAKALRERADLAAEATALAGSIGLFMAFLLIVSLYEETLPLFVVLVAVVCTRRALLGRPQHPAPSRTLVSEPGLRTGHPVAAGG</sequence>
<dbReference type="PANTHER" id="PTHR37422">
    <property type="entry name" value="TEICHURONIC ACID BIOSYNTHESIS PROTEIN TUAE"/>
    <property type="match status" value="1"/>
</dbReference>
<keyword evidence="4 6" id="KW-0472">Membrane</keyword>
<keyword evidence="9" id="KW-1185">Reference proteome</keyword>
<accession>A0A4R2L464</accession>
<dbReference type="GO" id="GO:0016020">
    <property type="term" value="C:membrane"/>
    <property type="evidence" value="ECO:0007669"/>
    <property type="project" value="UniProtKB-SubCell"/>
</dbReference>
<feature type="region of interest" description="Disordered" evidence="5">
    <location>
        <begin position="433"/>
        <end position="456"/>
    </location>
</feature>
<comment type="caution">
    <text evidence="8">The sequence shown here is derived from an EMBL/GenBank/DDBJ whole genome shotgun (WGS) entry which is preliminary data.</text>
</comment>
<evidence type="ECO:0000256" key="6">
    <source>
        <dbReference type="SAM" id="Phobius"/>
    </source>
</evidence>
<feature type="transmembrane region" description="Helical" evidence="6">
    <location>
        <begin position="95"/>
        <end position="116"/>
    </location>
</feature>
<feature type="transmembrane region" description="Helical" evidence="6">
    <location>
        <begin position="235"/>
        <end position="254"/>
    </location>
</feature>
<comment type="subcellular location">
    <subcellularLocation>
        <location evidence="1">Membrane</location>
        <topology evidence="1">Multi-pass membrane protein</topology>
    </subcellularLocation>
</comment>
<feature type="domain" description="O-antigen ligase-related" evidence="7">
    <location>
        <begin position="218"/>
        <end position="360"/>
    </location>
</feature>
<feature type="transmembrane region" description="Helical" evidence="6">
    <location>
        <begin position="266"/>
        <end position="284"/>
    </location>
</feature>
<name>A0A4R2L464_9GAMM</name>
<feature type="transmembrane region" description="Helical" evidence="6">
    <location>
        <begin position="189"/>
        <end position="206"/>
    </location>
</feature>
<evidence type="ECO:0000259" key="7">
    <source>
        <dbReference type="Pfam" id="PF04932"/>
    </source>
</evidence>
<keyword evidence="8" id="KW-0436">Ligase</keyword>
<dbReference type="RefSeq" id="WP_165904143.1">
    <property type="nucleotide sequence ID" value="NZ_SLWY01000014.1"/>
</dbReference>
<keyword evidence="2 6" id="KW-0812">Transmembrane</keyword>
<dbReference type="PANTHER" id="PTHR37422:SF13">
    <property type="entry name" value="LIPOPOLYSACCHARIDE BIOSYNTHESIS PROTEIN PA4999-RELATED"/>
    <property type="match status" value="1"/>
</dbReference>
<feature type="transmembrane region" description="Helical" evidence="6">
    <location>
        <begin position="352"/>
        <end position="371"/>
    </location>
</feature>
<dbReference type="AlphaFoldDB" id="A0A4R2L464"/>
<organism evidence="8 9">
    <name type="scientific">Plasticicumulans lactativorans</name>
    <dbReference type="NCBI Taxonomy" id="1133106"/>
    <lineage>
        <taxon>Bacteria</taxon>
        <taxon>Pseudomonadati</taxon>
        <taxon>Pseudomonadota</taxon>
        <taxon>Gammaproteobacteria</taxon>
        <taxon>Candidatus Competibacteraceae</taxon>
        <taxon>Plasticicumulans</taxon>
    </lineage>
</organism>
<evidence type="ECO:0000256" key="2">
    <source>
        <dbReference type="ARBA" id="ARBA00022692"/>
    </source>
</evidence>
<evidence type="ECO:0000313" key="9">
    <source>
        <dbReference type="Proteomes" id="UP000295765"/>
    </source>
</evidence>
<evidence type="ECO:0000256" key="1">
    <source>
        <dbReference type="ARBA" id="ARBA00004141"/>
    </source>
</evidence>
<gene>
    <name evidence="8" type="ORF">EV699_114169</name>
</gene>
<dbReference type="Pfam" id="PF04932">
    <property type="entry name" value="Wzy_C"/>
    <property type="match status" value="1"/>
</dbReference>
<dbReference type="InterPro" id="IPR051533">
    <property type="entry name" value="WaaL-like"/>
</dbReference>
<proteinExistence type="predicted"/>
<dbReference type="InterPro" id="IPR007016">
    <property type="entry name" value="O-antigen_ligase-rel_domated"/>
</dbReference>
<feature type="transmembrane region" description="Helical" evidence="6">
    <location>
        <begin position="64"/>
        <end position="83"/>
    </location>
</feature>
<dbReference type="EMBL" id="SLWY01000014">
    <property type="protein sequence ID" value="TCO80522.1"/>
    <property type="molecule type" value="Genomic_DNA"/>
</dbReference>
<protein>
    <submittedName>
        <fullName evidence="8">O-antigen ligase-like membrane protein</fullName>
    </submittedName>
</protein>
<feature type="transmembrane region" description="Helical" evidence="6">
    <location>
        <begin position="383"/>
        <end position="404"/>
    </location>
</feature>